<sequence length="496" mass="55913">MDRHGRLRNPDSDSDSSMISSLVVSTSDDEPALVSVQSNLSARKVTQSLSITSSGTSDEDDVDESDESVPNSDSEEDQLVSDNEVAEDDAESDVAVVGDSIGTESLSVPSDALVQALKPLLFHFPLRNLPFLRRNLRIAFKGSFMQTTTSIQAPHEVILRVLLRATSDQSRWSFSLNTWSCPLCNLLGELESREMLETHLHWHHSEVNVFWLKENDSEWRLILSLPEPSASHIEHAIAPNFRYAFIKPKEIPDSEYQDVLANQTLTSLTLEDEDGQTNISIPLSPTTAVPDTPASGDVSISIAEPSISSPSGDVRHRRGRTSLAVEPRLLLRYPTPPPADNPFGPAAQYPYLPATSDDGKITVKYSCRAGGPYLFDLLDLLPLDEFGVLSWLVLDREAEIFEDEEIGDELKVMHALWGRWIMLNRRWFIQDFLVGTIDFVDKYWRMIHRAAGWSALRYWLTMLMVNKYLQANEVAHVLTHYEEKTGMKNWYNPRGW</sequence>
<evidence type="ECO:0000313" key="2">
    <source>
        <dbReference type="EMBL" id="KAJ3845038.1"/>
    </source>
</evidence>
<proteinExistence type="predicted"/>
<protein>
    <submittedName>
        <fullName evidence="2">Uncharacterized protein</fullName>
    </submittedName>
</protein>
<gene>
    <name evidence="2" type="ORF">F5878DRAFT_414347</name>
</gene>
<dbReference type="AlphaFoldDB" id="A0AA38PLU6"/>
<feature type="compositionally biased region" description="Basic and acidic residues" evidence="1">
    <location>
        <begin position="1"/>
        <end position="11"/>
    </location>
</feature>
<accession>A0AA38PLU6</accession>
<feature type="compositionally biased region" description="Low complexity" evidence="1">
    <location>
        <begin position="15"/>
        <end position="26"/>
    </location>
</feature>
<keyword evidence="3" id="KW-1185">Reference proteome</keyword>
<feature type="region of interest" description="Disordered" evidence="1">
    <location>
        <begin position="45"/>
        <end position="93"/>
    </location>
</feature>
<feature type="compositionally biased region" description="Acidic residues" evidence="1">
    <location>
        <begin position="57"/>
        <end position="92"/>
    </location>
</feature>
<feature type="region of interest" description="Disordered" evidence="1">
    <location>
        <begin position="1"/>
        <end position="30"/>
    </location>
</feature>
<comment type="caution">
    <text evidence="2">The sequence shown here is derived from an EMBL/GenBank/DDBJ whole genome shotgun (WGS) entry which is preliminary data.</text>
</comment>
<organism evidence="2 3">
    <name type="scientific">Lentinula raphanica</name>
    <dbReference type="NCBI Taxonomy" id="153919"/>
    <lineage>
        <taxon>Eukaryota</taxon>
        <taxon>Fungi</taxon>
        <taxon>Dikarya</taxon>
        <taxon>Basidiomycota</taxon>
        <taxon>Agaricomycotina</taxon>
        <taxon>Agaricomycetes</taxon>
        <taxon>Agaricomycetidae</taxon>
        <taxon>Agaricales</taxon>
        <taxon>Marasmiineae</taxon>
        <taxon>Omphalotaceae</taxon>
        <taxon>Lentinula</taxon>
    </lineage>
</organism>
<evidence type="ECO:0000313" key="3">
    <source>
        <dbReference type="Proteomes" id="UP001163846"/>
    </source>
</evidence>
<evidence type="ECO:0000256" key="1">
    <source>
        <dbReference type="SAM" id="MobiDB-lite"/>
    </source>
</evidence>
<name>A0AA38PLU6_9AGAR</name>
<reference evidence="2" key="1">
    <citation type="submission" date="2022-08" db="EMBL/GenBank/DDBJ databases">
        <authorList>
            <consortium name="DOE Joint Genome Institute"/>
            <person name="Min B."/>
            <person name="Riley R."/>
            <person name="Sierra-Patev S."/>
            <person name="Naranjo-Ortiz M."/>
            <person name="Looney B."/>
            <person name="Konkel Z."/>
            <person name="Slot J.C."/>
            <person name="Sakamoto Y."/>
            <person name="Steenwyk J.L."/>
            <person name="Rokas A."/>
            <person name="Carro J."/>
            <person name="Camarero S."/>
            <person name="Ferreira P."/>
            <person name="Molpeceres G."/>
            <person name="Ruiz-Duenas F.J."/>
            <person name="Serrano A."/>
            <person name="Henrissat B."/>
            <person name="Drula E."/>
            <person name="Hughes K.W."/>
            <person name="Mata J.L."/>
            <person name="Ishikawa N.K."/>
            <person name="Vargas-Isla R."/>
            <person name="Ushijima S."/>
            <person name="Smith C.A."/>
            <person name="Ahrendt S."/>
            <person name="Andreopoulos W."/>
            <person name="He G."/>
            <person name="Labutti K."/>
            <person name="Lipzen A."/>
            <person name="Ng V."/>
            <person name="Sandor L."/>
            <person name="Barry K."/>
            <person name="Martinez A.T."/>
            <person name="Xiao Y."/>
            <person name="Gibbons J.G."/>
            <person name="Terashima K."/>
            <person name="Hibbett D.S."/>
            <person name="Grigoriev I.V."/>
        </authorList>
    </citation>
    <scope>NUCLEOTIDE SEQUENCE</scope>
    <source>
        <strain evidence="2">TFB9207</strain>
    </source>
</reference>
<dbReference type="EMBL" id="MU805942">
    <property type="protein sequence ID" value="KAJ3845038.1"/>
    <property type="molecule type" value="Genomic_DNA"/>
</dbReference>
<dbReference type="Proteomes" id="UP001163846">
    <property type="component" value="Unassembled WGS sequence"/>
</dbReference>